<dbReference type="AlphaFoldDB" id="A0AAU8CSH9"/>
<dbReference type="EMBL" id="CP159253">
    <property type="protein sequence ID" value="XCG49829.1"/>
    <property type="molecule type" value="Genomic_DNA"/>
</dbReference>
<organism evidence="2">
    <name type="scientific">Mesorhizobium sp. WSM2240</name>
    <dbReference type="NCBI Taxonomy" id="3228851"/>
    <lineage>
        <taxon>Bacteria</taxon>
        <taxon>Pseudomonadati</taxon>
        <taxon>Pseudomonadota</taxon>
        <taxon>Alphaproteobacteria</taxon>
        <taxon>Hyphomicrobiales</taxon>
        <taxon>Phyllobacteriaceae</taxon>
        <taxon>Mesorhizobium</taxon>
    </lineage>
</organism>
<feature type="compositionally biased region" description="Basic and acidic residues" evidence="1">
    <location>
        <begin position="111"/>
        <end position="124"/>
    </location>
</feature>
<proteinExistence type="predicted"/>
<name>A0AAU8CSH9_9HYPH</name>
<dbReference type="RefSeq" id="WP_353642640.1">
    <property type="nucleotide sequence ID" value="NZ_CP159253.1"/>
</dbReference>
<accession>A0AAU8CSH9</accession>
<evidence type="ECO:0000256" key="1">
    <source>
        <dbReference type="SAM" id="MobiDB-lite"/>
    </source>
</evidence>
<gene>
    <name evidence="2" type="ORF">ABVK50_04605</name>
</gene>
<reference evidence="2" key="1">
    <citation type="submission" date="2024-06" db="EMBL/GenBank/DDBJ databases">
        <title>Mesorhizobium karijinii sp. nov., a symbiont of the iconic Swainsona formosa from arid Australia.</title>
        <authorList>
            <person name="Hill Y.J."/>
            <person name="Watkin E.L.J."/>
            <person name="O'Hara G.W."/>
            <person name="Terpolilli J."/>
            <person name="Tye M.L."/>
            <person name="Kohlmeier M.G."/>
        </authorList>
    </citation>
    <scope>NUCLEOTIDE SEQUENCE</scope>
    <source>
        <strain evidence="2">WSM2240</strain>
    </source>
</reference>
<evidence type="ECO:0000313" key="2">
    <source>
        <dbReference type="EMBL" id="XCG49829.1"/>
    </source>
</evidence>
<feature type="region of interest" description="Disordered" evidence="1">
    <location>
        <begin position="103"/>
        <end position="124"/>
    </location>
</feature>
<sequence length="124" mass="14202">MQPVDVYSYRGGESGSCLTGGSQPSNGPLDRSHAMRSFYNSRMEVVRLENPRFWLTFQADLPRTRPFQALFPNDGTAILRCFRIAPPQPQTQKGTVRRTALKNALHRQRKKQTDTDPIRVDSYF</sequence>
<feature type="compositionally biased region" description="Polar residues" evidence="1">
    <location>
        <begin position="16"/>
        <end position="26"/>
    </location>
</feature>
<protein>
    <submittedName>
        <fullName evidence="2">Uncharacterized protein</fullName>
    </submittedName>
</protein>
<feature type="region of interest" description="Disordered" evidence="1">
    <location>
        <begin position="1"/>
        <end position="30"/>
    </location>
</feature>